<organism evidence="1">
    <name type="scientific">mine drainage metagenome</name>
    <dbReference type="NCBI Taxonomy" id="410659"/>
    <lineage>
        <taxon>unclassified sequences</taxon>
        <taxon>metagenomes</taxon>
        <taxon>ecological metagenomes</taxon>
    </lineage>
</organism>
<feature type="non-terminal residue" evidence="1">
    <location>
        <position position="1"/>
    </location>
</feature>
<dbReference type="EMBL" id="AUZY01003245">
    <property type="protein sequence ID" value="EQD70162.1"/>
    <property type="molecule type" value="Genomic_DNA"/>
</dbReference>
<comment type="caution">
    <text evidence="1">The sequence shown here is derived from an EMBL/GenBank/DDBJ whole genome shotgun (WGS) entry which is preliminary data.</text>
</comment>
<protein>
    <submittedName>
        <fullName evidence="1">Thermopsin</fullName>
    </submittedName>
</protein>
<sequence length="170" mass="17537">YPVTFSQTGLPSGTFWDVLLGSGISTSRPLVFGEGAEGSSFELTAPNGAYFWFVETAFTSNYTVTPPYGNITVASGPVNVAIVFTPITPSTTHYSVTFTETGLPSGSTWSVILNSTQGTGSGGSSIGFSEPNGTYYYNDISTSASGYAATPSSGSVTVNGKAVTVSIVFQ</sequence>
<evidence type="ECO:0000313" key="1">
    <source>
        <dbReference type="EMBL" id="EQD70162.1"/>
    </source>
</evidence>
<reference evidence="1" key="1">
    <citation type="submission" date="2013-08" db="EMBL/GenBank/DDBJ databases">
        <authorList>
            <person name="Mendez C."/>
            <person name="Richter M."/>
            <person name="Ferrer M."/>
            <person name="Sanchez J."/>
        </authorList>
    </citation>
    <scope>NUCLEOTIDE SEQUENCE</scope>
</reference>
<feature type="non-terminal residue" evidence="1">
    <location>
        <position position="170"/>
    </location>
</feature>
<reference evidence="1" key="2">
    <citation type="journal article" date="2014" name="ISME J.">
        <title>Microbial stratification in low pH oxic and suboxic macroscopic growths along an acid mine drainage.</title>
        <authorList>
            <person name="Mendez-Garcia C."/>
            <person name="Mesa V."/>
            <person name="Sprenger R.R."/>
            <person name="Richter M."/>
            <person name="Diez M.S."/>
            <person name="Solano J."/>
            <person name="Bargiela R."/>
            <person name="Golyshina O.V."/>
            <person name="Manteca A."/>
            <person name="Ramos J.L."/>
            <person name="Gallego J.R."/>
            <person name="Llorente I."/>
            <person name="Martins Dos Santos V.A."/>
            <person name="Jensen O.N."/>
            <person name="Pelaez A.I."/>
            <person name="Sanchez J."/>
            <person name="Ferrer M."/>
        </authorList>
    </citation>
    <scope>NUCLEOTIDE SEQUENCE</scope>
</reference>
<gene>
    <name evidence="1" type="ORF">B1B_05151</name>
</gene>
<accession>T1BK53</accession>
<name>T1BK53_9ZZZZ</name>
<proteinExistence type="predicted"/>
<dbReference type="AlphaFoldDB" id="T1BK53"/>